<dbReference type="Proteomes" id="UP000281406">
    <property type="component" value="Unassembled WGS sequence"/>
</dbReference>
<protein>
    <submittedName>
        <fullName evidence="1">Uncharacterized protein</fullName>
    </submittedName>
</protein>
<evidence type="ECO:0000313" key="1">
    <source>
        <dbReference type="EMBL" id="ROJ29181.1"/>
    </source>
</evidence>
<name>A0A3N0XTS3_ANAGA</name>
<gene>
    <name evidence="1" type="ORF">DPX16_13625</name>
</gene>
<dbReference type="EMBL" id="RJVU01062584">
    <property type="protein sequence ID" value="ROJ29181.1"/>
    <property type="molecule type" value="Genomic_DNA"/>
</dbReference>
<evidence type="ECO:0000313" key="2">
    <source>
        <dbReference type="Proteomes" id="UP000281406"/>
    </source>
</evidence>
<accession>A0A3N0XTS3</accession>
<reference evidence="1 2" key="1">
    <citation type="submission" date="2018-10" db="EMBL/GenBank/DDBJ databases">
        <title>Genome assembly for a Yunnan-Guizhou Plateau 3E fish, Anabarilius grahami (Regan), and its evolutionary and genetic applications.</title>
        <authorList>
            <person name="Jiang W."/>
        </authorList>
    </citation>
    <scope>NUCLEOTIDE SEQUENCE [LARGE SCALE GENOMIC DNA]</scope>
    <source>
        <strain evidence="1">AG-KIZ</strain>
        <tissue evidence="1">Muscle</tissue>
    </source>
</reference>
<dbReference type="OrthoDB" id="5877502at2759"/>
<organism evidence="1 2">
    <name type="scientific">Anabarilius grahami</name>
    <name type="common">Kanglang fish</name>
    <name type="synonym">Barilius grahami</name>
    <dbReference type="NCBI Taxonomy" id="495550"/>
    <lineage>
        <taxon>Eukaryota</taxon>
        <taxon>Metazoa</taxon>
        <taxon>Chordata</taxon>
        <taxon>Craniata</taxon>
        <taxon>Vertebrata</taxon>
        <taxon>Euteleostomi</taxon>
        <taxon>Actinopterygii</taxon>
        <taxon>Neopterygii</taxon>
        <taxon>Teleostei</taxon>
        <taxon>Ostariophysi</taxon>
        <taxon>Cypriniformes</taxon>
        <taxon>Xenocyprididae</taxon>
        <taxon>Xenocypridinae</taxon>
        <taxon>Xenocypridinae incertae sedis</taxon>
        <taxon>Anabarilius</taxon>
    </lineage>
</organism>
<dbReference type="AlphaFoldDB" id="A0A3N0XTS3"/>
<keyword evidence="2" id="KW-1185">Reference proteome</keyword>
<proteinExistence type="predicted"/>
<sequence length="435" mass="48210">MRVFWRRDTLCLPVQGLSASTLKVERRIQAAEEEGELCSSPPKRQQLYNGDIVFTSKNGSIQTIPSLNKRLKSVTDTVIGLQYIWEYRSPSKSAPPHYQCKLCVVQQLQNEIAAHITGWKHSFRYMKQNHKAKVPHEEEDALKDPTIRKAIKAAAAEVEKAEGRGQIKMVLKEPCDVMAFQGMKSAQPNLGFTGTGILGPPPRGLKQGGPYGGPFQDPMYMGDFPPRGGMMSDFPPGMRGGMDDPPMRRGYSDMEDFTSPGRYGNGMSGPDRGMMEPEDMHRFPDDGPMGMGPDVFGLGQRNDGMGRPFPNDMSMNNSGDRLMGHGPKGPENNSLPATLLKYLDSFRIENEDDAQIVLKVTQKLTDVLMEYRLRSISSVPTLKPLPSMNYSSSCLPNSSNDRFPSSMQGTARLCLFFINLHTLILIANGLLPSSK</sequence>
<comment type="caution">
    <text evidence="1">The sequence shown here is derived from an EMBL/GenBank/DDBJ whole genome shotgun (WGS) entry which is preliminary data.</text>
</comment>